<dbReference type="Pfam" id="PF26034">
    <property type="entry name" value="PHAT_SMAUG"/>
    <property type="match status" value="1"/>
</dbReference>
<sequence>MPKMKLLLNTSEDEPHQRLPRTVCASTSSHGSGAQPLNKETVFEWFGLHLDPVRRLEFMCGLLHMCQPLELRFLGSYLEDLARKDYHVLRDFECRANSSSELGNLTDVNDPVVRSKMLVCLSLLGSDSRDCAGILFQTLSRVDPAQLYHTQSQVSVRCPGGREAPVDGSSEQSQAAVAALEQLALLFTMASLHPAFHFHQRQMLRAQLDKTQLTVEKEQRQSLLRRSTQALEVQSSVEERTALSALSPQKDAVHIERIDLRSISRRKCDREYNFKVTWSDFSSSRVTKTHSELENFLLELPKHQCNESFEKGLLQLLKQEENKSTEEQLRNCLLSAPSYFTQKRKVCCFFTSDFGPSGDSRQSGCEPASDLSSQDEESFDQGYKKKHRNKSPSLTSTADMQSHIAEQGMCGSRSHAQPTLRGKGKSRGTSNGSLAATFPWKEVVSGPDGESSSERSSCASSPQHRATDSLDSEEEQQQQQQQQQHCASWKQVPAYPGSHLDNTAEGLGADALVRLSLQNQMESIRGNNTDISPLSFMPYALPPGAPSLPKPGPGAVRMHLPPAMAGSGLMMEAEKGDHITTFGMSPIGLPPQEISAMQPLVQRFKSLSHGVGDAPTSPTPTTPMATPIRAISIMPTSLPSLPANLQPPLPCPEPAPMSSVPLVETPHTKLPALSLPYPMPPTPMTSVEAAVAAAPPVQGLLQGAVPPVVPTHTPGPAPSPSPALTPSMAHSDCTSSSPSSEACVEAPGQRSQPTLSCGVCGCQCGGRPLSASPMFFHQVGAGARPLLGMPHLFPLTNYLPQAHAAPQPQPQPNGTTLPPMYAPTAHCTRTQTYWGFSSKCQLPSASACTHSPTPAMLVYCQLLRWEAVSIRRMELCLVPTVVLVDTTLMTVTSPPLTLLNKGASV</sequence>
<comment type="caution">
    <text evidence="4">The sequence shown here is derived from an EMBL/GenBank/DDBJ whole genome shotgun (WGS) entry which is preliminary data.</text>
</comment>
<dbReference type="PANTHER" id="PTHR46939">
    <property type="entry name" value="ZINC FINGER CCHC DOMAIN-CONTAINING PROTEIN 2"/>
    <property type="match status" value="1"/>
</dbReference>
<evidence type="ECO:0000259" key="2">
    <source>
        <dbReference type="Pfam" id="PF25479"/>
    </source>
</evidence>
<name>A0AAW0MWC3_9GOBI</name>
<dbReference type="EMBL" id="JBBPFD010000022">
    <property type="protein sequence ID" value="KAK7881517.1"/>
    <property type="molecule type" value="Genomic_DNA"/>
</dbReference>
<feature type="compositionally biased region" description="Pro residues" evidence="1">
    <location>
        <begin position="707"/>
        <end position="723"/>
    </location>
</feature>
<keyword evidence="5" id="KW-1185">Reference proteome</keyword>
<dbReference type="InterPro" id="IPR042793">
    <property type="entry name" value="ZCCHC2"/>
</dbReference>
<feature type="domain" description="SMAUG/ZCCHC2-like PHAT" evidence="3">
    <location>
        <begin position="89"/>
        <end position="212"/>
    </location>
</feature>
<gene>
    <name evidence="4" type="ORF">WMY93_029926</name>
</gene>
<proteinExistence type="predicted"/>
<evidence type="ECO:0000259" key="3">
    <source>
        <dbReference type="Pfam" id="PF26034"/>
    </source>
</evidence>
<dbReference type="Pfam" id="PF25479">
    <property type="entry name" value="Vts1"/>
    <property type="match status" value="1"/>
</dbReference>
<evidence type="ECO:0000256" key="1">
    <source>
        <dbReference type="SAM" id="MobiDB-lite"/>
    </source>
</evidence>
<dbReference type="AlphaFoldDB" id="A0AAW0MWC3"/>
<accession>A0AAW0MWC3</accession>
<feature type="compositionally biased region" description="Low complexity" evidence="1">
    <location>
        <begin position="445"/>
        <end position="462"/>
    </location>
</feature>
<dbReference type="InterPro" id="IPR058599">
    <property type="entry name" value="PHAT_Smg/ZCCHC2-like"/>
</dbReference>
<dbReference type="Proteomes" id="UP001460270">
    <property type="component" value="Unassembled WGS sequence"/>
</dbReference>
<feature type="domain" description="RNA-binding protein vts1-like alpha-helical" evidence="2">
    <location>
        <begin position="39"/>
        <end position="84"/>
    </location>
</feature>
<evidence type="ECO:0000313" key="4">
    <source>
        <dbReference type="EMBL" id="KAK7881517.1"/>
    </source>
</evidence>
<evidence type="ECO:0008006" key="6">
    <source>
        <dbReference type="Google" id="ProtNLM"/>
    </source>
</evidence>
<protein>
    <recommendedName>
        <fullName evidence="6">Zinc finger CCHC domain-containing protein 2</fullName>
    </recommendedName>
</protein>
<evidence type="ECO:0000313" key="5">
    <source>
        <dbReference type="Proteomes" id="UP001460270"/>
    </source>
</evidence>
<dbReference type="PANTHER" id="PTHR46939:SF1">
    <property type="entry name" value="ZINC FINGER CCHC DOMAIN-CONTAINING PROTEIN 2"/>
    <property type="match status" value="1"/>
</dbReference>
<dbReference type="InterPro" id="IPR057327">
    <property type="entry name" value="Vts1_dom"/>
</dbReference>
<feature type="compositionally biased region" description="Polar residues" evidence="1">
    <location>
        <begin position="391"/>
        <end position="400"/>
    </location>
</feature>
<feature type="region of interest" description="Disordered" evidence="1">
    <location>
        <begin position="706"/>
        <end position="753"/>
    </location>
</feature>
<organism evidence="4 5">
    <name type="scientific">Mugilogobius chulae</name>
    <name type="common">yellowstripe goby</name>
    <dbReference type="NCBI Taxonomy" id="88201"/>
    <lineage>
        <taxon>Eukaryota</taxon>
        <taxon>Metazoa</taxon>
        <taxon>Chordata</taxon>
        <taxon>Craniata</taxon>
        <taxon>Vertebrata</taxon>
        <taxon>Euteleostomi</taxon>
        <taxon>Actinopterygii</taxon>
        <taxon>Neopterygii</taxon>
        <taxon>Teleostei</taxon>
        <taxon>Neoteleostei</taxon>
        <taxon>Acanthomorphata</taxon>
        <taxon>Gobiaria</taxon>
        <taxon>Gobiiformes</taxon>
        <taxon>Gobioidei</taxon>
        <taxon>Gobiidae</taxon>
        <taxon>Gobionellinae</taxon>
        <taxon>Mugilogobius</taxon>
    </lineage>
</organism>
<reference evidence="5" key="1">
    <citation type="submission" date="2024-04" db="EMBL/GenBank/DDBJ databases">
        <title>Salinicola lusitanus LLJ914,a marine bacterium isolated from the Okinawa Trough.</title>
        <authorList>
            <person name="Li J."/>
        </authorList>
    </citation>
    <scope>NUCLEOTIDE SEQUENCE [LARGE SCALE GENOMIC DNA]</scope>
</reference>
<feature type="region of interest" description="Disordered" evidence="1">
    <location>
        <begin position="356"/>
        <end position="503"/>
    </location>
</feature>